<dbReference type="EMBL" id="JAHRIN010042018">
    <property type="protein sequence ID" value="MEQ2205223.1"/>
    <property type="molecule type" value="Genomic_DNA"/>
</dbReference>
<proteinExistence type="predicted"/>
<gene>
    <name evidence="1" type="ORF">XENOCAPTIV_027532</name>
</gene>
<evidence type="ECO:0000313" key="1">
    <source>
        <dbReference type="EMBL" id="MEQ2205223.1"/>
    </source>
</evidence>
<dbReference type="Proteomes" id="UP001434883">
    <property type="component" value="Unassembled WGS sequence"/>
</dbReference>
<accession>A0ABV0RC69</accession>
<sequence>MDSLLVATVSGRLSELMMTKPKPSLSFLLIVTSLGFVLVVDVPSEVAEKQSWVEQVLDREREKTNADNEREMPTHNWTAQQPKTDAPIYAQTLLSALMSLQNLSLIHKVRMCLQSVIQLFIIYNARWDVSTDLQSGASCYGVIHKALGQTQP</sequence>
<evidence type="ECO:0000313" key="2">
    <source>
        <dbReference type="Proteomes" id="UP001434883"/>
    </source>
</evidence>
<keyword evidence="2" id="KW-1185">Reference proteome</keyword>
<protein>
    <submittedName>
        <fullName evidence="1">Uncharacterized protein</fullName>
    </submittedName>
</protein>
<name>A0ABV0RC69_9TELE</name>
<comment type="caution">
    <text evidence="1">The sequence shown here is derived from an EMBL/GenBank/DDBJ whole genome shotgun (WGS) entry which is preliminary data.</text>
</comment>
<reference evidence="1 2" key="1">
    <citation type="submission" date="2021-06" db="EMBL/GenBank/DDBJ databases">
        <authorList>
            <person name="Palmer J.M."/>
        </authorList>
    </citation>
    <scope>NUCLEOTIDE SEQUENCE [LARGE SCALE GENOMIC DNA]</scope>
    <source>
        <strain evidence="1 2">XC_2019</strain>
        <tissue evidence="1">Muscle</tissue>
    </source>
</reference>
<organism evidence="1 2">
    <name type="scientific">Xenoophorus captivus</name>
    <dbReference type="NCBI Taxonomy" id="1517983"/>
    <lineage>
        <taxon>Eukaryota</taxon>
        <taxon>Metazoa</taxon>
        <taxon>Chordata</taxon>
        <taxon>Craniata</taxon>
        <taxon>Vertebrata</taxon>
        <taxon>Euteleostomi</taxon>
        <taxon>Actinopterygii</taxon>
        <taxon>Neopterygii</taxon>
        <taxon>Teleostei</taxon>
        <taxon>Neoteleostei</taxon>
        <taxon>Acanthomorphata</taxon>
        <taxon>Ovalentaria</taxon>
        <taxon>Atherinomorphae</taxon>
        <taxon>Cyprinodontiformes</taxon>
        <taxon>Goodeidae</taxon>
        <taxon>Xenoophorus</taxon>
    </lineage>
</organism>